<name>A0A1I4H2V9_9BACI</name>
<gene>
    <name evidence="4" type="ORF">SAMN04487943_101191</name>
</gene>
<dbReference type="Pfam" id="PF25164">
    <property type="entry name" value="CoiA_N"/>
    <property type="match status" value="1"/>
</dbReference>
<accession>A0A1I4H2V9</accession>
<feature type="domain" description="Competence protein CoiA nuclease-like" evidence="1">
    <location>
        <begin position="64"/>
        <end position="220"/>
    </location>
</feature>
<dbReference type="InterPro" id="IPR057252">
    <property type="entry name" value="CoiA_C"/>
</dbReference>
<dbReference type="AlphaFoldDB" id="A0A1I4H2V9"/>
<dbReference type="Proteomes" id="UP000198565">
    <property type="component" value="Unassembled WGS sequence"/>
</dbReference>
<evidence type="ECO:0000313" key="4">
    <source>
        <dbReference type="EMBL" id="SFL36652.1"/>
    </source>
</evidence>
<evidence type="ECO:0000313" key="5">
    <source>
        <dbReference type="Proteomes" id="UP000198565"/>
    </source>
</evidence>
<dbReference type="InterPro" id="IPR010330">
    <property type="entry name" value="CoiA_nuc"/>
</dbReference>
<evidence type="ECO:0000259" key="1">
    <source>
        <dbReference type="Pfam" id="PF06054"/>
    </source>
</evidence>
<dbReference type="RefSeq" id="WP_175495265.1">
    <property type="nucleotide sequence ID" value="NZ_FOTR01000001.1"/>
</dbReference>
<sequence length="361" mass="42820">MLQAVNQVGELVPIWKMNRDEIKQKRKERFFCPDCSEPLMIKAGMKNTPHFAHHSKSNCTLSGEGSYHENGKKDIYLWLHEQGYQVALEHYFPDIRQRADVYLELKKKRIAIEYQCAAISIQEICQRTAGYRSIGVIPIWILGANKLQRRGTHSLNIPSNDHAFLHQFHPSLPTSIFYYCSNTKRLIIYQDLIFLSKTKVFGALHISPLTSLVWSDLFRPRYCNKKLFNKYWNKQKEKWRNRPVPYYQREETKWRQWLYLHQLNILSLPSFIYLPITTQYLMKSPPWIWQSRLYVDLILIKEFFTISQAMHLLRDHYHPADNFSLIQTTNHPVSEYLQLLVRIGILKGVSEANYQVNRTTV</sequence>
<keyword evidence="5" id="KW-1185">Reference proteome</keyword>
<dbReference type="PIRSF" id="PIRSF007487">
    <property type="entry name" value="Competence-induced_CoiA_bac"/>
    <property type="match status" value="1"/>
</dbReference>
<dbReference type="STRING" id="334253.SAMN04487943_101191"/>
<dbReference type="EMBL" id="FOTR01000001">
    <property type="protein sequence ID" value="SFL36652.1"/>
    <property type="molecule type" value="Genomic_DNA"/>
</dbReference>
<reference evidence="5" key="1">
    <citation type="submission" date="2016-10" db="EMBL/GenBank/DDBJ databases">
        <authorList>
            <person name="Varghese N."/>
            <person name="Submissions S."/>
        </authorList>
    </citation>
    <scope>NUCLEOTIDE SEQUENCE [LARGE SCALE GENOMIC DNA]</scope>
    <source>
        <strain evidence="5">CGMCC 1.4250</strain>
    </source>
</reference>
<evidence type="ECO:0000259" key="3">
    <source>
        <dbReference type="Pfam" id="PF25166"/>
    </source>
</evidence>
<dbReference type="InterPro" id="IPR057253">
    <property type="entry name" value="CoiA-like_N"/>
</dbReference>
<evidence type="ECO:0000259" key="2">
    <source>
        <dbReference type="Pfam" id="PF25164"/>
    </source>
</evidence>
<dbReference type="Pfam" id="PF25166">
    <property type="entry name" value="CoiA_C"/>
    <property type="match status" value="1"/>
</dbReference>
<feature type="domain" description="Competence protein CoiA C-terminal" evidence="3">
    <location>
        <begin position="231"/>
        <end position="359"/>
    </location>
</feature>
<protein>
    <submittedName>
        <fullName evidence="4">Competence protein CoiA-like family, contains a predicted nuclease domain</fullName>
    </submittedName>
</protein>
<feature type="domain" description="Competence protein CoiA-like N-terminal" evidence="2">
    <location>
        <begin position="16"/>
        <end position="61"/>
    </location>
</feature>
<proteinExistence type="predicted"/>
<organism evidence="4 5">
    <name type="scientific">Gracilibacillus orientalis</name>
    <dbReference type="NCBI Taxonomy" id="334253"/>
    <lineage>
        <taxon>Bacteria</taxon>
        <taxon>Bacillati</taxon>
        <taxon>Bacillota</taxon>
        <taxon>Bacilli</taxon>
        <taxon>Bacillales</taxon>
        <taxon>Bacillaceae</taxon>
        <taxon>Gracilibacillus</taxon>
    </lineage>
</organism>
<dbReference type="InterPro" id="IPR021176">
    <property type="entry name" value="Competence-induced_CoiA"/>
</dbReference>
<dbReference type="Pfam" id="PF06054">
    <property type="entry name" value="CoiA_nuc"/>
    <property type="match status" value="1"/>
</dbReference>